<dbReference type="EMBL" id="CP002623">
    <property type="protein sequence ID" value="AEI93502.1"/>
    <property type="molecule type" value="Genomic_DNA"/>
</dbReference>
<evidence type="ECO:0000313" key="4">
    <source>
        <dbReference type="EMBL" id="AEI93502.1"/>
    </source>
</evidence>
<evidence type="ECO:0000259" key="3">
    <source>
        <dbReference type="Pfam" id="PF08125"/>
    </source>
</evidence>
<dbReference type="Pfam" id="PF01232">
    <property type="entry name" value="Mannitol_dh"/>
    <property type="match status" value="1"/>
</dbReference>
<feature type="domain" description="Mannitol dehydrogenase N-terminal" evidence="2">
    <location>
        <begin position="18"/>
        <end position="265"/>
    </location>
</feature>
<dbReference type="STRING" id="391595.RLO149_c015070"/>
<dbReference type="InterPro" id="IPR013328">
    <property type="entry name" value="6PGD_dom2"/>
</dbReference>
<dbReference type="PANTHER" id="PTHR43362:SF1">
    <property type="entry name" value="MANNITOL DEHYDROGENASE 2-RELATED"/>
    <property type="match status" value="1"/>
</dbReference>
<accession>F7ZFW2</accession>
<evidence type="ECO:0000256" key="1">
    <source>
        <dbReference type="ARBA" id="ARBA00023002"/>
    </source>
</evidence>
<feature type="domain" description="Mannitol dehydrogenase C-terminal" evidence="3">
    <location>
        <begin position="274"/>
        <end position="465"/>
    </location>
</feature>
<dbReference type="GO" id="GO:0008866">
    <property type="term" value="F:fructuronate reductase activity"/>
    <property type="evidence" value="ECO:0007669"/>
    <property type="project" value="UniProtKB-EC"/>
</dbReference>
<dbReference type="InterPro" id="IPR008927">
    <property type="entry name" value="6-PGluconate_DH-like_C_sf"/>
</dbReference>
<dbReference type="Gene3D" id="1.10.1040.10">
    <property type="entry name" value="N-(1-d-carboxylethyl)-l-norvaline Dehydrogenase, domain 2"/>
    <property type="match status" value="1"/>
</dbReference>
<dbReference type="HOGENOM" id="CLU_027324_0_1_5"/>
<evidence type="ECO:0000259" key="2">
    <source>
        <dbReference type="Pfam" id="PF01232"/>
    </source>
</evidence>
<dbReference type="SUPFAM" id="SSF51735">
    <property type="entry name" value="NAD(P)-binding Rossmann-fold domains"/>
    <property type="match status" value="1"/>
</dbReference>
<dbReference type="InterPro" id="IPR013131">
    <property type="entry name" value="Mannitol_DH_N"/>
</dbReference>
<dbReference type="AlphaFoldDB" id="F7ZFW2"/>
<proteinExistence type="predicted"/>
<dbReference type="SUPFAM" id="SSF48179">
    <property type="entry name" value="6-phosphogluconate dehydrogenase C-terminal domain-like"/>
    <property type="match status" value="1"/>
</dbReference>
<name>F7ZFW2_ROSLO</name>
<dbReference type="eggNOG" id="COG0246">
    <property type="taxonomic scope" value="Bacteria"/>
</dbReference>
<gene>
    <name evidence="4" type="primary">uxuB</name>
    <name evidence="4" type="ordered locus">RLO149_c015070</name>
</gene>
<dbReference type="InterPro" id="IPR000669">
    <property type="entry name" value="Mannitol_DH"/>
</dbReference>
<keyword evidence="1 4" id="KW-0560">Oxidoreductase</keyword>
<dbReference type="InterPro" id="IPR050988">
    <property type="entry name" value="Mannitol_DH/Oxidoreductase"/>
</dbReference>
<dbReference type="Gene3D" id="3.40.50.720">
    <property type="entry name" value="NAD(P)-binding Rossmann-like Domain"/>
    <property type="match status" value="1"/>
</dbReference>
<organism evidence="4 5">
    <name type="scientific">Roseobacter litoralis (strain ATCC 49566 / DSM 6996 / JCM 21268 / NBRC 15278 / OCh 149)</name>
    <dbReference type="NCBI Taxonomy" id="391595"/>
    <lineage>
        <taxon>Bacteria</taxon>
        <taxon>Pseudomonadati</taxon>
        <taxon>Pseudomonadota</taxon>
        <taxon>Alphaproteobacteria</taxon>
        <taxon>Rhodobacterales</taxon>
        <taxon>Roseobacteraceae</taxon>
        <taxon>Roseobacter</taxon>
    </lineage>
</organism>
<sequence>MSNFPRLQRQTDAPVIGMVHLGPGAFFRAFNAIYTDEAMAIDGGDWGILAVSLQSARAQQELEPQGCVYTSVSMGPEGETARVVNAISGVMVAPLNPEAVLKAMTQDEVKVVSLTITEKGYCRHPTSGGLNVENPDVQHDLNTPAASKTAPGLIVEALARRKQANVRPFTVLSCDNLPENGATTRRIILEFAQKRDPELAAWISEHARFPSTMVDRITPATTQGDIDALAARSGYYDAALVRHEGFRQWVIEDDFVDGLRPAWEKADAQFVGSVTAHEAMKLRCLNGTHSTLAYLGYLAGYETIAETVADASFASLCNTLWHDEILPTVPVPEGEDLQAYVAALLTRYQNPAIRHLTWQIAMDGSQKLPQRILGNIADGYRAGRAPHGLCLAVAGWMRYVGGVDEKGAAIDVRDPLAKTLKAASNSAETSSGKVDALLGVRDVFDDELSSNPDFRQAVCNAYETLVSKGAAGAVAEYVKGADQA</sequence>
<dbReference type="EC" id="1.1.1.57" evidence="4"/>
<dbReference type="InterPro" id="IPR013118">
    <property type="entry name" value="Mannitol_DH_C"/>
</dbReference>
<dbReference type="Proteomes" id="UP000001353">
    <property type="component" value="Chromosome"/>
</dbReference>
<dbReference type="PANTHER" id="PTHR43362">
    <property type="entry name" value="MANNITOL DEHYDROGENASE DSF1-RELATED"/>
    <property type="match status" value="1"/>
</dbReference>
<dbReference type="InterPro" id="IPR036291">
    <property type="entry name" value="NAD(P)-bd_dom_sf"/>
</dbReference>
<dbReference type="KEGG" id="rli:RLO149_c015070"/>
<protein>
    <submittedName>
        <fullName evidence="4">D-mannonate oxidoreductase UxuB</fullName>
        <ecNumber evidence="4">1.1.1.57</ecNumber>
    </submittedName>
</protein>
<reference evidence="4 5" key="1">
    <citation type="journal article" date="2011" name="BMC Genomics">
        <title>Comparative genome analysis and genome-guided physiological analysis of Roseobacter litoralis.</title>
        <authorList>
            <person name="Kalhoefer D."/>
            <person name="Thole S."/>
            <person name="Voget S."/>
            <person name="Lehmann R."/>
            <person name="Liesegang H."/>
            <person name="Wollher A."/>
            <person name="Daniel R."/>
            <person name="Simon M."/>
            <person name="Brinkhoff T."/>
        </authorList>
    </citation>
    <scope>NUCLEOTIDE SEQUENCE [LARGE SCALE GENOMIC DNA]</scope>
    <source>
        <strain evidence="5">ATCC 49566 / DSM 6996 / JCM 21268 / NBRC 15278 / OCh 149</strain>
    </source>
</reference>
<keyword evidence="5" id="KW-1185">Reference proteome</keyword>
<evidence type="ECO:0000313" key="5">
    <source>
        <dbReference type="Proteomes" id="UP000001353"/>
    </source>
</evidence>
<dbReference type="Pfam" id="PF08125">
    <property type="entry name" value="Mannitol_dh_C"/>
    <property type="match status" value="1"/>
</dbReference>
<dbReference type="PRINTS" id="PR00084">
    <property type="entry name" value="MTLDHDRGNASE"/>
</dbReference>